<dbReference type="PANTHER" id="PTHR46401">
    <property type="entry name" value="GLYCOSYLTRANSFERASE WBBK-RELATED"/>
    <property type="match status" value="1"/>
</dbReference>
<dbReference type="RefSeq" id="WP_198686280.1">
    <property type="nucleotide sequence ID" value="NZ_JAEIJD010000007.1"/>
</dbReference>
<dbReference type="InterPro" id="IPR028098">
    <property type="entry name" value="Glyco_trans_4-like_N"/>
</dbReference>
<evidence type="ECO:0000313" key="4">
    <source>
        <dbReference type="EMBL" id="MBI6630260.1"/>
    </source>
</evidence>
<dbReference type="Gene3D" id="3.40.50.2000">
    <property type="entry name" value="Glycogen Phosphorylase B"/>
    <property type="match status" value="2"/>
</dbReference>
<feature type="domain" description="Glycosyltransferase subfamily 4-like N-terminal" evidence="3">
    <location>
        <begin position="2"/>
        <end position="159"/>
    </location>
</feature>
<dbReference type="CDD" id="cd03809">
    <property type="entry name" value="GT4_MtfB-like"/>
    <property type="match status" value="1"/>
</dbReference>
<dbReference type="PANTHER" id="PTHR46401:SF2">
    <property type="entry name" value="GLYCOSYLTRANSFERASE WBBK-RELATED"/>
    <property type="match status" value="1"/>
</dbReference>
<name>A0A934HT56_9RHOB</name>
<dbReference type="Pfam" id="PF00534">
    <property type="entry name" value="Glycos_transf_1"/>
    <property type="match status" value="1"/>
</dbReference>
<keyword evidence="1" id="KW-0808">Transferase</keyword>
<accession>A0A934HT56</accession>
<dbReference type="SUPFAM" id="SSF53756">
    <property type="entry name" value="UDP-Glycosyltransferase/glycogen phosphorylase"/>
    <property type="match status" value="1"/>
</dbReference>
<evidence type="ECO:0000259" key="2">
    <source>
        <dbReference type="Pfam" id="PF00534"/>
    </source>
</evidence>
<dbReference type="AlphaFoldDB" id="A0A934HT56"/>
<feature type="domain" description="Glycosyl transferase family 1" evidence="2">
    <location>
        <begin position="179"/>
        <end position="334"/>
    </location>
</feature>
<reference evidence="4" key="1">
    <citation type="submission" date="2020-12" db="EMBL/GenBank/DDBJ databases">
        <title>Pontibaca salina gen. nov., sp. nov., isolated from marine sediment.</title>
        <authorList>
            <person name="Bo J."/>
            <person name="Wang S."/>
            <person name="Song X."/>
            <person name="Du Z."/>
        </authorList>
    </citation>
    <scope>NUCLEOTIDE SEQUENCE</scope>
    <source>
        <strain evidence="4">S1109L</strain>
    </source>
</reference>
<keyword evidence="5" id="KW-1185">Reference proteome</keyword>
<evidence type="ECO:0000313" key="5">
    <source>
        <dbReference type="Proteomes" id="UP000613255"/>
    </source>
</evidence>
<dbReference type="EMBL" id="JAEIJD010000007">
    <property type="protein sequence ID" value="MBI6630260.1"/>
    <property type="molecule type" value="Genomic_DNA"/>
</dbReference>
<dbReference type="GO" id="GO:0009103">
    <property type="term" value="P:lipopolysaccharide biosynthetic process"/>
    <property type="evidence" value="ECO:0007669"/>
    <property type="project" value="TreeGrafter"/>
</dbReference>
<organism evidence="4 5">
    <name type="scientific">Pontibaca salina</name>
    <dbReference type="NCBI Taxonomy" id="2795731"/>
    <lineage>
        <taxon>Bacteria</taxon>
        <taxon>Pseudomonadati</taxon>
        <taxon>Pseudomonadota</taxon>
        <taxon>Alphaproteobacteria</taxon>
        <taxon>Rhodobacterales</taxon>
        <taxon>Roseobacteraceae</taxon>
        <taxon>Pontibaca</taxon>
    </lineage>
</organism>
<evidence type="ECO:0000259" key="3">
    <source>
        <dbReference type="Pfam" id="PF13439"/>
    </source>
</evidence>
<gene>
    <name evidence="4" type="ORF">JAO82_10240</name>
</gene>
<dbReference type="InterPro" id="IPR001296">
    <property type="entry name" value="Glyco_trans_1"/>
</dbReference>
<comment type="caution">
    <text evidence="4">The sequence shown here is derived from an EMBL/GenBank/DDBJ whole genome shotgun (WGS) entry which is preliminary data.</text>
</comment>
<dbReference type="Pfam" id="PF13439">
    <property type="entry name" value="Glyco_transf_4"/>
    <property type="match status" value="1"/>
</dbReference>
<dbReference type="GO" id="GO:0016757">
    <property type="term" value="F:glycosyltransferase activity"/>
    <property type="evidence" value="ECO:0007669"/>
    <property type="project" value="InterPro"/>
</dbReference>
<sequence length="369" mass="40392">MARYAQELLDALRALDGPKISPVAAWSALSPDRLAERRREIGLELTGLGRRGTSLLWTFLDRPFIESRLNRRIDVVHAVTLGYPVATEKPLVVTIHDLGPLTHPEYFRNTRPWVMRRSLDQAVRKADAIVCVSQATANEVRDIAGPAVDSRLQVVLEGVAERFFVPSDPAVLNQLNLPDAELPFILSAGANSPRKNLRGLLRAMAVAMQEIPHHLVLVGGTGWETSSFEQEIANPVFQGRVHRVGYVSDPQLRALYQSAALYAHPSLYEGFGLPVLEAMASGTPVVVSNRSSLPEVAGTAGRLSNASAPESFAADIVEICTNEAIRKRMIADGKAHAARFRWSDCAQAMANIYGDVSGVAFRQKRMAEQ</sequence>
<dbReference type="Proteomes" id="UP000613255">
    <property type="component" value="Unassembled WGS sequence"/>
</dbReference>
<evidence type="ECO:0000256" key="1">
    <source>
        <dbReference type="ARBA" id="ARBA00022679"/>
    </source>
</evidence>
<proteinExistence type="predicted"/>
<protein>
    <submittedName>
        <fullName evidence="4">Glycosyltransferase family 4 protein</fullName>
    </submittedName>
</protein>